<reference evidence="1" key="1">
    <citation type="submission" date="2021-06" db="EMBL/GenBank/DDBJ databases">
        <authorList>
            <person name="Kallberg Y."/>
            <person name="Tangrot J."/>
            <person name="Rosling A."/>
        </authorList>
    </citation>
    <scope>NUCLEOTIDE SEQUENCE</scope>
    <source>
        <strain evidence="1">MA461A</strain>
    </source>
</reference>
<comment type="caution">
    <text evidence="1">The sequence shown here is derived from an EMBL/GenBank/DDBJ whole genome shotgun (WGS) entry which is preliminary data.</text>
</comment>
<keyword evidence="2" id="KW-1185">Reference proteome</keyword>
<name>A0ACA9RBZ1_9GLOM</name>
<organism evidence="1 2">
    <name type="scientific">Racocetra persica</name>
    <dbReference type="NCBI Taxonomy" id="160502"/>
    <lineage>
        <taxon>Eukaryota</taxon>
        <taxon>Fungi</taxon>
        <taxon>Fungi incertae sedis</taxon>
        <taxon>Mucoromycota</taxon>
        <taxon>Glomeromycotina</taxon>
        <taxon>Glomeromycetes</taxon>
        <taxon>Diversisporales</taxon>
        <taxon>Gigasporaceae</taxon>
        <taxon>Racocetra</taxon>
    </lineage>
</organism>
<accession>A0ACA9RBZ1</accession>
<protein>
    <submittedName>
        <fullName evidence="1">21395_t:CDS:1</fullName>
    </submittedName>
</protein>
<dbReference type="EMBL" id="CAJVQC010048204">
    <property type="protein sequence ID" value="CAG8785871.1"/>
    <property type="molecule type" value="Genomic_DNA"/>
</dbReference>
<sequence>MYNCSMIPDQGSNLQGWVLAIAAGFACCIGASAVFSEHFIPKLKGVKQKQNLNFMVASFALGSGLFSSFFTLLPESKKNFKAGESETSSGHSSFYMIAFYFLGVVGSTLINRLIHHFAADFHHHHHHNDTPIRKISKKNSLILNENSPLLKNHLDERTDDISKIRDFNEADSSDRHAIFVDSDTDECSNSSDHHDLQNPHSKPDHENA</sequence>
<dbReference type="Proteomes" id="UP000789920">
    <property type="component" value="Unassembled WGS sequence"/>
</dbReference>
<gene>
    <name evidence="1" type="ORF">RPERSI_LOCUS18287</name>
</gene>
<evidence type="ECO:0000313" key="2">
    <source>
        <dbReference type="Proteomes" id="UP000789920"/>
    </source>
</evidence>
<proteinExistence type="predicted"/>
<evidence type="ECO:0000313" key="1">
    <source>
        <dbReference type="EMBL" id="CAG8785871.1"/>
    </source>
</evidence>
<feature type="non-terminal residue" evidence="1">
    <location>
        <position position="208"/>
    </location>
</feature>